<feature type="transmembrane region" description="Helical" evidence="11">
    <location>
        <begin position="75"/>
        <end position="97"/>
    </location>
</feature>
<dbReference type="Proteomes" id="UP000601435">
    <property type="component" value="Unassembled WGS sequence"/>
</dbReference>
<feature type="transmembrane region" description="Helical" evidence="11">
    <location>
        <begin position="401"/>
        <end position="421"/>
    </location>
</feature>
<feature type="transmembrane region" description="Helical" evidence="11">
    <location>
        <begin position="269"/>
        <end position="290"/>
    </location>
</feature>
<evidence type="ECO:0000256" key="2">
    <source>
        <dbReference type="ARBA" id="ARBA00010199"/>
    </source>
</evidence>
<evidence type="ECO:0000256" key="4">
    <source>
        <dbReference type="ARBA" id="ARBA00022449"/>
    </source>
</evidence>
<dbReference type="GO" id="GO:0005886">
    <property type="term" value="C:plasma membrane"/>
    <property type="evidence" value="ECO:0007669"/>
    <property type="project" value="UniProtKB-SubCell"/>
</dbReference>
<keyword evidence="5" id="KW-1003">Cell membrane</keyword>
<comment type="similarity">
    <text evidence="2">Belongs to the multi antimicrobial extrusion (MATE) (TC 2.A.66.1) family.</text>
</comment>
<protein>
    <recommendedName>
        <fullName evidence="10">Multidrug-efflux transporter</fullName>
    </recommendedName>
</protein>
<evidence type="ECO:0000313" key="12">
    <source>
        <dbReference type="EMBL" id="CAE7366139.1"/>
    </source>
</evidence>
<reference evidence="12" key="1">
    <citation type="submission" date="2021-02" db="EMBL/GenBank/DDBJ databases">
        <authorList>
            <person name="Dougan E. K."/>
            <person name="Rhodes N."/>
            <person name="Thang M."/>
            <person name="Chan C."/>
        </authorList>
    </citation>
    <scope>NUCLEOTIDE SEQUENCE</scope>
</reference>
<evidence type="ECO:0000256" key="1">
    <source>
        <dbReference type="ARBA" id="ARBA00004651"/>
    </source>
</evidence>
<evidence type="ECO:0000256" key="10">
    <source>
        <dbReference type="ARBA" id="ARBA00031636"/>
    </source>
</evidence>
<feature type="transmembrane region" description="Helical" evidence="11">
    <location>
        <begin position="370"/>
        <end position="395"/>
    </location>
</feature>
<evidence type="ECO:0000256" key="6">
    <source>
        <dbReference type="ARBA" id="ARBA00022692"/>
    </source>
</evidence>
<keyword evidence="3" id="KW-0813">Transport</keyword>
<dbReference type="EMBL" id="CAJNJA010015696">
    <property type="protein sequence ID" value="CAE7366139.1"/>
    <property type="molecule type" value="Genomic_DNA"/>
</dbReference>
<feature type="transmembrane region" description="Helical" evidence="11">
    <location>
        <begin position="342"/>
        <end position="363"/>
    </location>
</feature>
<organism evidence="12 13">
    <name type="scientific">Symbiodinium necroappetens</name>
    <dbReference type="NCBI Taxonomy" id="1628268"/>
    <lineage>
        <taxon>Eukaryota</taxon>
        <taxon>Sar</taxon>
        <taxon>Alveolata</taxon>
        <taxon>Dinophyceae</taxon>
        <taxon>Suessiales</taxon>
        <taxon>Symbiodiniaceae</taxon>
        <taxon>Symbiodinium</taxon>
    </lineage>
</organism>
<gene>
    <name evidence="12" type="primary">yoeA</name>
    <name evidence="12" type="ORF">SNEC2469_LOCUS9727</name>
</gene>
<comment type="caution">
    <text evidence="12">The sequence shown here is derived from an EMBL/GenBank/DDBJ whole genome shotgun (WGS) entry which is preliminary data.</text>
</comment>
<dbReference type="InterPro" id="IPR050222">
    <property type="entry name" value="MATE_MdtK"/>
</dbReference>
<dbReference type="InterPro" id="IPR048279">
    <property type="entry name" value="MdtK-like"/>
</dbReference>
<evidence type="ECO:0000256" key="7">
    <source>
        <dbReference type="ARBA" id="ARBA00022989"/>
    </source>
</evidence>
<evidence type="ECO:0000256" key="11">
    <source>
        <dbReference type="SAM" id="Phobius"/>
    </source>
</evidence>
<evidence type="ECO:0000256" key="5">
    <source>
        <dbReference type="ARBA" id="ARBA00022475"/>
    </source>
</evidence>
<keyword evidence="13" id="KW-1185">Reference proteome</keyword>
<dbReference type="GO" id="GO:0015297">
    <property type="term" value="F:antiporter activity"/>
    <property type="evidence" value="ECO:0007669"/>
    <property type="project" value="UniProtKB-KW"/>
</dbReference>
<feature type="transmembrane region" description="Helical" evidence="11">
    <location>
        <begin position="179"/>
        <end position="203"/>
    </location>
</feature>
<evidence type="ECO:0000256" key="9">
    <source>
        <dbReference type="ARBA" id="ARBA00023136"/>
    </source>
</evidence>
<evidence type="ECO:0000313" key="13">
    <source>
        <dbReference type="Proteomes" id="UP000601435"/>
    </source>
</evidence>
<sequence length="428" mass="43999">MATPSSVAFFVQACVSLAEVWFIGRLGTTSLAAIALVFPFLMLTQTLAGGATGGAVASAIARAAGSGDTERAEKLIWHALAIAVMGALLLLLLFLLLGDWFLRFLGGQGDMLKQAGTYSIILFSGGVSIWLLGVVSAVFRGMGNMTLPAAMMIISAFIQVPLSGVLVLGGFGLPQLGVAGAAVSAVVAGTLVSLIMLVALARGSSPIKLRISTCSFSRTLFEDIFRVALPASLSPILTVATIISLTAIVGRFGENALAGYGIGSRLEFLMIPLIFGLGAAMTSLVGMSVGARNFARAERIGWVGSAAAAVLAGIVGLSLALVPGLWIPLFTEDPEIYAAAKAYIQIVGPAYAFFGLGLSLYFASQGAGAMLWPVLALLVRFGIAVGGALLLISLTSLDLNGVYYAASAGMVVYGIIIAAALKLGAWRQ</sequence>
<feature type="transmembrane region" description="Helical" evidence="11">
    <location>
        <begin position="224"/>
        <end position="249"/>
    </location>
</feature>
<comment type="subcellular location">
    <subcellularLocation>
        <location evidence="1">Cell membrane</location>
        <topology evidence="1">Multi-pass membrane protein</topology>
    </subcellularLocation>
</comment>
<dbReference type="NCBIfam" id="TIGR00797">
    <property type="entry name" value="matE"/>
    <property type="match status" value="1"/>
</dbReference>
<keyword evidence="7 11" id="KW-1133">Transmembrane helix</keyword>
<dbReference type="GO" id="GO:0042910">
    <property type="term" value="F:xenobiotic transmembrane transporter activity"/>
    <property type="evidence" value="ECO:0007669"/>
    <property type="project" value="InterPro"/>
</dbReference>
<feature type="transmembrane region" description="Helical" evidence="11">
    <location>
        <begin position="30"/>
        <end position="63"/>
    </location>
</feature>
<keyword evidence="6 11" id="KW-0812">Transmembrane</keyword>
<name>A0A812PKS6_9DINO</name>
<feature type="transmembrane region" description="Helical" evidence="11">
    <location>
        <begin position="151"/>
        <end position="173"/>
    </location>
</feature>
<dbReference type="PIRSF" id="PIRSF006603">
    <property type="entry name" value="DinF"/>
    <property type="match status" value="1"/>
</dbReference>
<keyword evidence="9 11" id="KW-0472">Membrane</keyword>
<dbReference type="PANTHER" id="PTHR43298:SF2">
    <property type="entry name" value="FMN_FAD EXPORTER YEEO-RELATED"/>
    <property type="match status" value="1"/>
</dbReference>
<proteinExistence type="inferred from homology"/>
<accession>A0A812PKS6</accession>
<dbReference type="GO" id="GO:0006811">
    <property type="term" value="P:monoatomic ion transport"/>
    <property type="evidence" value="ECO:0007669"/>
    <property type="project" value="UniProtKB-KW"/>
</dbReference>
<feature type="transmembrane region" description="Helical" evidence="11">
    <location>
        <begin position="117"/>
        <end position="139"/>
    </location>
</feature>
<feature type="transmembrane region" description="Helical" evidence="11">
    <location>
        <begin position="7"/>
        <end position="24"/>
    </location>
</feature>
<keyword evidence="8" id="KW-0406">Ion transport</keyword>
<dbReference type="AlphaFoldDB" id="A0A812PKS6"/>
<dbReference type="InterPro" id="IPR002528">
    <property type="entry name" value="MATE_fam"/>
</dbReference>
<keyword evidence="4" id="KW-0050">Antiport</keyword>
<dbReference type="Pfam" id="PF01554">
    <property type="entry name" value="MatE"/>
    <property type="match status" value="2"/>
</dbReference>
<evidence type="ECO:0000256" key="8">
    <source>
        <dbReference type="ARBA" id="ARBA00023065"/>
    </source>
</evidence>
<dbReference type="PANTHER" id="PTHR43298">
    <property type="entry name" value="MULTIDRUG RESISTANCE PROTEIN NORM-RELATED"/>
    <property type="match status" value="1"/>
</dbReference>
<evidence type="ECO:0000256" key="3">
    <source>
        <dbReference type="ARBA" id="ARBA00022448"/>
    </source>
</evidence>
<feature type="transmembrane region" description="Helical" evidence="11">
    <location>
        <begin position="302"/>
        <end position="322"/>
    </location>
</feature>